<dbReference type="EMBL" id="DF836745">
    <property type="protein sequence ID" value="GAN11042.1"/>
    <property type="molecule type" value="Genomic_DNA"/>
</dbReference>
<keyword evidence="10" id="KW-0050">Antiport</keyword>
<dbReference type="InterPro" id="IPR004713">
    <property type="entry name" value="CaH_exchang"/>
</dbReference>
<keyword evidence="6 10" id="KW-0106">Calcium</keyword>
<protein>
    <recommendedName>
        <fullName evidence="10">Vacuolar calcium ion transporter</fullName>
    </recommendedName>
</protein>
<feature type="transmembrane region" description="Helical" evidence="10">
    <location>
        <begin position="33"/>
        <end position="49"/>
    </location>
</feature>
<organism evidence="12">
    <name type="scientific">Mucor ambiguus</name>
    <dbReference type="NCBI Taxonomy" id="91626"/>
    <lineage>
        <taxon>Eukaryota</taxon>
        <taxon>Fungi</taxon>
        <taxon>Fungi incertae sedis</taxon>
        <taxon>Mucoromycota</taxon>
        <taxon>Mucoromycotina</taxon>
        <taxon>Mucoromycetes</taxon>
        <taxon>Mucorales</taxon>
        <taxon>Mucorineae</taxon>
        <taxon>Mucoraceae</taxon>
        <taxon>Mucor</taxon>
    </lineage>
</organism>
<keyword evidence="7 10" id="KW-1133">Transmembrane helix</keyword>
<dbReference type="Gene3D" id="1.20.1420.30">
    <property type="entry name" value="NCX, central ion-binding region"/>
    <property type="match status" value="1"/>
</dbReference>
<dbReference type="InterPro" id="IPR004837">
    <property type="entry name" value="NaCa_Exmemb"/>
</dbReference>
<feature type="transmembrane region" description="Helical" evidence="10">
    <location>
        <begin position="356"/>
        <end position="375"/>
    </location>
</feature>
<evidence type="ECO:0000256" key="6">
    <source>
        <dbReference type="ARBA" id="ARBA00022837"/>
    </source>
</evidence>
<keyword evidence="8 10" id="KW-0406">Ion transport</keyword>
<keyword evidence="3 10" id="KW-0813">Transport</keyword>
<evidence type="ECO:0000256" key="7">
    <source>
        <dbReference type="ARBA" id="ARBA00022989"/>
    </source>
</evidence>
<evidence type="ECO:0000256" key="10">
    <source>
        <dbReference type="RuleBase" id="RU365028"/>
    </source>
</evidence>
<dbReference type="InterPro" id="IPR004798">
    <property type="entry name" value="CAX-like"/>
</dbReference>
<evidence type="ECO:0000259" key="11">
    <source>
        <dbReference type="Pfam" id="PF01699"/>
    </source>
</evidence>
<evidence type="ECO:0000256" key="3">
    <source>
        <dbReference type="ARBA" id="ARBA00022448"/>
    </source>
</evidence>
<comment type="similarity">
    <text evidence="2 10">Belongs to the Ca(2+):cation antiporter (CaCA) (TC 2.A.19) family.</text>
</comment>
<dbReference type="GO" id="GO:0015369">
    <property type="term" value="F:calcium:proton antiporter activity"/>
    <property type="evidence" value="ECO:0007669"/>
    <property type="project" value="UniProtKB-UniRule"/>
</dbReference>
<gene>
    <name evidence="12" type="ORF">MAM1_0456d10595</name>
</gene>
<evidence type="ECO:0000256" key="9">
    <source>
        <dbReference type="ARBA" id="ARBA00023136"/>
    </source>
</evidence>
<dbReference type="GO" id="GO:0012505">
    <property type="term" value="C:endomembrane system"/>
    <property type="evidence" value="ECO:0007669"/>
    <property type="project" value="UniProtKB-SubCell"/>
</dbReference>
<comment type="subcellular location">
    <subcellularLocation>
        <location evidence="1">Endomembrane system</location>
        <topology evidence="1">Multi-pass membrane protein</topology>
    </subcellularLocation>
    <subcellularLocation>
        <location evidence="10">Vacuole membrane</location>
    </subcellularLocation>
</comment>
<keyword evidence="9 10" id="KW-0472">Membrane</keyword>
<feature type="transmembrane region" description="Helical" evidence="10">
    <location>
        <begin position="187"/>
        <end position="205"/>
    </location>
</feature>
<keyword evidence="4 10" id="KW-0109">Calcium transport</keyword>
<dbReference type="GO" id="GO:0000329">
    <property type="term" value="C:fungal-type vacuole membrane"/>
    <property type="evidence" value="ECO:0007669"/>
    <property type="project" value="TreeGrafter"/>
</dbReference>
<sequence>MSEREHLLPHHGQEEEDLTFMSSFKHTLRSSKINWLLVFVPIAIIFSGASDTVVFSLNFIAIIPLAKLLGFATEEIALRSGSVIGSLLNATFGNAVELILGMIALKEGLVRVVQASILGSILSNILLVLGCCFLLGGIGRSEQSFNATAAQTSTSLLGLTALSLLIPAAFSATAAHTTEVDTGIINLSHGTAIILLIIYILYLVFQLKTHSELFEDEADEEEKPHTTLAFSVISLLVIAGFIAIHAESLVGAIEGVVEAWGLNETFVGLIILPIVGNAAEHVSSITFAMKNKMNLCIGIAISSSLQIGLLVSPVLVLTGWAIDVPMTFFFEIFETVVLFSSVLVVNYLIADGKSNWLEGALLLACYAIVALAFFYHPIV</sequence>
<feature type="transmembrane region" description="Helical" evidence="10">
    <location>
        <begin position="117"/>
        <end position="135"/>
    </location>
</feature>
<keyword evidence="13" id="KW-1185">Reference proteome</keyword>
<dbReference type="NCBIfam" id="TIGR00378">
    <property type="entry name" value="cax"/>
    <property type="match status" value="1"/>
</dbReference>
<dbReference type="OrthoDB" id="1699231at2759"/>
<dbReference type="PANTHER" id="PTHR31503">
    <property type="entry name" value="VACUOLAR CALCIUM ION TRANSPORTER"/>
    <property type="match status" value="1"/>
</dbReference>
<feature type="transmembrane region" description="Helical" evidence="10">
    <location>
        <begin position="295"/>
        <end position="322"/>
    </location>
</feature>
<feature type="transmembrane region" description="Helical" evidence="10">
    <location>
        <begin position="226"/>
        <end position="246"/>
    </location>
</feature>
<feature type="transmembrane region" description="Helical" evidence="10">
    <location>
        <begin position="328"/>
        <end position="349"/>
    </location>
</feature>
<dbReference type="AlphaFoldDB" id="A0A0C9N4N5"/>
<keyword evidence="5 10" id="KW-0812">Transmembrane</keyword>
<dbReference type="PANTHER" id="PTHR31503:SF22">
    <property type="entry name" value="VACUOLAR CALCIUM ION TRANSPORTER"/>
    <property type="match status" value="1"/>
</dbReference>
<comment type="function">
    <text evidence="10">Has a role in promoting intracellular calcium ion sequestration via the exchange of calcium ions for hydrogen ions across the vacuolar membrane. Involved also in manganese ion homeostasis via its uptake into the vacuole.</text>
</comment>
<dbReference type="InterPro" id="IPR044880">
    <property type="entry name" value="NCX_ion-bd_dom_sf"/>
</dbReference>
<evidence type="ECO:0000256" key="4">
    <source>
        <dbReference type="ARBA" id="ARBA00022568"/>
    </source>
</evidence>
<feature type="domain" description="Sodium/calcium exchanger membrane region" evidence="11">
    <location>
        <begin position="52"/>
        <end position="207"/>
    </location>
</feature>
<keyword evidence="10" id="KW-0926">Vacuole</keyword>
<comment type="caution">
    <text evidence="10">Lacks conserved residue(s) required for the propagation of feature annotation.</text>
</comment>
<dbReference type="GO" id="GO:0006874">
    <property type="term" value="P:intracellular calcium ion homeostasis"/>
    <property type="evidence" value="ECO:0007669"/>
    <property type="project" value="TreeGrafter"/>
</dbReference>
<name>A0A0C9N4N5_9FUNG</name>
<evidence type="ECO:0000313" key="13">
    <source>
        <dbReference type="Proteomes" id="UP000053815"/>
    </source>
</evidence>
<dbReference type="STRING" id="91626.A0A0C9N4N5"/>
<dbReference type="Proteomes" id="UP000053815">
    <property type="component" value="Unassembled WGS sequence"/>
</dbReference>
<evidence type="ECO:0000256" key="2">
    <source>
        <dbReference type="ARBA" id="ARBA00008170"/>
    </source>
</evidence>
<feature type="domain" description="Sodium/calcium exchanger membrane region" evidence="11">
    <location>
        <begin position="231"/>
        <end position="374"/>
    </location>
</feature>
<proteinExistence type="inferred from homology"/>
<dbReference type="NCBIfam" id="TIGR00846">
    <property type="entry name" value="caca2"/>
    <property type="match status" value="1"/>
</dbReference>
<dbReference type="Pfam" id="PF01699">
    <property type="entry name" value="Na_Ca_ex"/>
    <property type="match status" value="2"/>
</dbReference>
<evidence type="ECO:0000256" key="1">
    <source>
        <dbReference type="ARBA" id="ARBA00004127"/>
    </source>
</evidence>
<feature type="transmembrane region" description="Helical" evidence="10">
    <location>
        <begin position="84"/>
        <end position="105"/>
    </location>
</feature>
<reference evidence="12" key="1">
    <citation type="submission" date="2014-09" db="EMBL/GenBank/DDBJ databases">
        <title>Draft genome sequence of an oleaginous Mucoromycotina fungus Mucor ambiguus NBRC6742.</title>
        <authorList>
            <person name="Takeda I."/>
            <person name="Yamane N."/>
            <person name="Morita T."/>
            <person name="Tamano K."/>
            <person name="Machida M."/>
            <person name="Baker S."/>
            <person name="Koike H."/>
        </authorList>
    </citation>
    <scope>NUCLEOTIDE SEQUENCE</scope>
    <source>
        <strain evidence="12">NBRC 6742</strain>
    </source>
</reference>
<evidence type="ECO:0000313" key="12">
    <source>
        <dbReference type="EMBL" id="GAN11042.1"/>
    </source>
</evidence>
<evidence type="ECO:0000256" key="8">
    <source>
        <dbReference type="ARBA" id="ARBA00023065"/>
    </source>
</evidence>
<feature type="transmembrane region" description="Helical" evidence="10">
    <location>
        <begin position="156"/>
        <end position="175"/>
    </location>
</feature>
<evidence type="ECO:0000256" key="5">
    <source>
        <dbReference type="ARBA" id="ARBA00022692"/>
    </source>
</evidence>
<accession>A0A0C9N4N5</accession>